<dbReference type="GO" id="GO:0000919">
    <property type="term" value="P:cell plate assembly"/>
    <property type="evidence" value="ECO:0007669"/>
    <property type="project" value="TreeGrafter"/>
</dbReference>
<dbReference type="GO" id="GO:0032467">
    <property type="term" value="P:positive regulation of cytokinesis"/>
    <property type="evidence" value="ECO:0007669"/>
    <property type="project" value="TreeGrafter"/>
</dbReference>
<dbReference type="InterPro" id="IPR044621">
    <property type="entry name" value="NEDD1"/>
</dbReference>
<evidence type="ECO:0000256" key="1">
    <source>
        <dbReference type="ARBA" id="ARBA00008668"/>
    </source>
</evidence>
<feature type="compositionally biased region" description="Low complexity" evidence="2">
    <location>
        <begin position="301"/>
        <end position="312"/>
    </location>
</feature>
<gene>
    <name evidence="3" type="ORF">TEA_019448</name>
</gene>
<sequence>METVVGSPLDVKADDEVVEKETMDGCDFRDLGVNEEGRTSDKGVDLIALALQLPLLNPYLEKNASFDHGANFAVAGSTVLDSSFLTARGIQIPIINMQLNWFRTLLNSTCPLLEECVRRLTRAIVYVGEIGGNDFNYAFSQGKSIQEIQTHVPDVVGVIINGVREVIRLGAMQVVVLGNFPIVCLSIFLTTLPSADPGAYDNLGCLHEERIISRFGSTVVEHFWYYHCPLADDGWILVARTSNGRVVFYDVRGKPQPLVELHAYGNSEVNFLSSISETALLGGAVEDSLLMPDPLPSVTSSSLSTSITTAGSRNPGRSGPSIESYSMLATSSGFMLSSLHSSTTEETPLFGTLWTGGNLTRLHAPHNYNFKDDMKVFSPLVKVQPITPSLDKLWDQHEGVKKDHLRVDKKPSLLFPSSNRRFPLSEEGGGSDHPIFDWNPSSTSKQDLGLVSWNSMLTIGDYYYNLFPHFTAVIICHKEVIQWMTLWNAFKDEFENEKNMLGSSLGRSSTRLMLGEKNMHVVVKFVEVLLSLFGSVIS</sequence>
<dbReference type="AlphaFoldDB" id="A0A4S4EP55"/>
<name>A0A4S4EP55_CAMSN</name>
<dbReference type="GO" id="GO:2000694">
    <property type="term" value="P:regulation of phragmoplast microtubule organization"/>
    <property type="evidence" value="ECO:0007669"/>
    <property type="project" value="TreeGrafter"/>
</dbReference>
<dbReference type="PANTHER" id="PTHR45096:SF1">
    <property type="entry name" value="PROTEIN NEDD1"/>
    <property type="match status" value="1"/>
</dbReference>
<reference evidence="3 4" key="1">
    <citation type="journal article" date="2018" name="Proc. Natl. Acad. Sci. U.S.A.">
        <title>Draft genome sequence of Camellia sinensis var. sinensis provides insights into the evolution of the tea genome and tea quality.</title>
        <authorList>
            <person name="Wei C."/>
            <person name="Yang H."/>
            <person name="Wang S."/>
            <person name="Zhao J."/>
            <person name="Liu C."/>
            <person name="Gao L."/>
            <person name="Xia E."/>
            <person name="Lu Y."/>
            <person name="Tai Y."/>
            <person name="She G."/>
            <person name="Sun J."/>
            <person name="Cao H."/>
            <person name="Tong W."/>
            <person name="Gao Q."/>
            <person name="Li Y."/>
            <person name="Deng W."/>
            <person name="Jiang X."/>
            <person name="Wang W."/>
            <person name="Chen Q."/>
            <person name="Zhang S."/>
            <person name="Li H."/>
            <person name="Wu J."/>
            <person name="Wang P."/>
            <person name="Li P."/>
            <person name="Shi C."/>
            <person name="Zheng F."/>
            <person name="Jian J."/>
            <person name="Huang B."/>
            <person name="Shan D."/>
            <person name="Shi M."/>
            <person name="Fang C."/>
            <person name="Yue Y."/>
            <person name="Li F."/>
            <person name="Li D."/>
            <person name="Wei S."/>
            <person name="Han B."/>
            <person name="Jiang C."/>
            <person name="Yin Y."/>
            <person name="Xia T."/>
            <person name="Zhang Z."/>
            <person name="Bennetzen J.L."/>
            <person name="Zhao S."/>
            <person name="Wan X."/>
        </authorList>
    </citation>
    <scope>NUCLEOTIDE SEQUENCE [LARGE SCALE GENOMIC DNA]</scope>
    <source>
        <strain evidence="4">cv. Shuchazao</strain>
        <tissue evidence="3">Leaf</tissue>
    </source>
</reference>
<comment type="similarity">
    <text evidence="1">Belongs to the 'GDSL' lipolytic enzyme family.</text>
</comment>
<dbReference type="GO" id="GO:0005828">
    <property type="term" value="C:kinetochore microtubule"/>
    <property type="evidence" value="ECO:0007669"/>
    <property type="project" value="TreeGrafter"/>
</dbReference>
<dbReference type="InterPro" id="IPR001087">
    <property type="entry name" value="GDSL"/>
</dbReference>
<dbReference type="EMBL" id="SDRB02003259">
    <property type="protein sequence ID" value="THG18054.1"/>
    <property type="molecule type" value="Genomic_DNA"/>
</dbReference>
<dbReference type="PANTHER" id="PTHR45096">
    <property type="entry name" value="PROTEIN NEDD1"/>
    <property type="match status" value="1"/>
</dbReference>
<feature type="region of interest" description="Disordered" evidence="2">
    <location>
        <begin position="301"/>
        <end position="322"/>
    </location>
</feature>
<proteinExistence type="inferred from homology"/>
<evidence type="ECO:0000313" key="4">
    <source>
        <dbReference type="Proteomes" id="UP000306102"/>
    </source>
</evidence>
<comment type="caution">
    <text evidence="3">The sequence shown here is derived from an EMBL/GenBank/DDBJ whole genome shotgun (WGS) entry which is preliminary data.</text>
</comment>
<keyword evidence="4" id="KW-1185">Reference proteome</keyword>
<dbReference type="GO" id="GO:0016788">
    <property type="term" value="F:hydrolase activity, acting on ester bonds"/>
    <property type="evidence" value="ECO:0007669"/>
    <property type="project" value="InterPro"/>
</dbReference>
<dbReference type="Gene3D" id="3.40.50.1110">
    <property type="entry name" value="SGNH hydrolase"/>
    <property type="match status" value="1"/>
</dbReference>
<evidence type="ECO:0000256" key="2">
    <source>
        <dbReference type="SAM" id="MobiDB-lite"/>
    </source>
</evidence>
<dbReference type="GO" id="GO:0010968">
    <property type="term" value="P:regulation of microtubule nucleation"/>
    <property type="evidence" value="ECO:0007669"/>
    <property type="project" value="InterPro"/>
</dbReference>
<dbReference type="InterPro" id="IPR036514">
    <property type="entry name" value="SGNH_hydro_sf"/>
</dbReference>
<accession>A0A4S4EP55</accession>
<protein>
    <submittedName>
        <fullName evidence="3">Uncharacterized protein</fullName>
    </submittedName>
</protein>
<dbReference type="Pfam" id="PF00657">
    <property type="entry name" value="Lipase_GDSL"/>
    <property type="match status" value="1"/>
</dbReference>
<evidence type="ECO:0000313" key="3">
    <source>
        <dbReference type="EMBL" id="THG18054.1"/>
    </source>
</evidence>
<dbReference type="STRING" id="542762.A0A4S4EP55"/>
<organism evidence="3 4">
    <name type="scientific">Camellia sinensis var. sinensis</name>
    <name type="common">China tea</name>
    <dbReference type="NCBI Taxonomy" id="542762"/>
    <lineage>
        <taxon>Eukaryota</taxon>
        <taxon>Viridiplantae</taxon>
        <taxon>Streptophyta</taxon>
        <taxon>Embryophyta</taxon>
        <taxon>Tracheophyta</taxon>
        <taxon>Spermatophyta</taxon>
        <taxon>Magnoliopsida</taxon>
        <taxon>eudicotyledons</taxon>
        <taxon>Gunneridae</taxon>
        <taxon>Pentapetalae</taxon>
        <taxon>asterids</taxon>
        <taxon>Ericales</taxon>
        <taxon>Theaceae</taxon>
        <taxon>Camellia</taxon>
    </lineage>
</organism>
<dbReference type="GO" id="GO:0060236">
    <property type="term" value="P:regulation of mitotic spindle organization"/>
    <property type="evidence" value="ECO:0007669"/>
    <property type="project" value="TreeGrafter"/>
</dbReference>
<dbReference type="Proteomes" id="UP000306102">
    <property type="component" value="Unassembled WGS sequence"/>
</dbReference>
<dbReference type="GO" id="GO:0140496">
    <property type="term" value="F:gamma-tubulin complex binding"/>
    <property type="evidence" value="ECO:0007669"/>
    <property type="project" value="InterPro"/>
</dbReference>